<dbReference type="AlphaFoldDB" id="A0A9J6E978"/>
<organism evidence="2 3">
    <name type="scientific">Rhipicephalus microplus</name>
    <name type="common">Cattle tick</name>
    <name type="synonym">Boophilus microplus</name>
    <dbReference type="NCBI Taxonomy" id="6941"/>
    <lineage>
        <taxon>Eukaryota</taxon>
        <taxon>Metazoa</taxon>
        <taxon>Ecdysozoa</taxon>
        <taxon>Arthropoda</taxon>
        <taxon>Chelicerata</taxon>
        <taxon>Arachnida</taxon>
        <taxon>Acari</taxon>
        <taxon>Parasitiformes</taxon>
        <taxon>Ixodida</taxon>
        <taxon>Ixodoidea</taxon>
        <taxon>Ixodidae</taxon>
        <taxon>Rhipicephalinae</taxon>
        <taxon>Rhipicephalus</taxon>
        <taxon>Boophilus</taxon>
    </lineage>
</organism>
<feature type="compositionally biased region" description="Basic and acidic residues" evidence="1">
    <location>
        <begin position="106"/>
        <end position="123"/>
    </location>
</feature>
<keyword evidence="3" id="KW-1185">Reference proteome</keyword>
<feature type="compositionally biased region" description="Basic and acidic residues" evidence="1">
    <location>
        <begin position="1"/>
        <end position="16"/>
    </location>
</feature>
<feature type="compositionally biased region" description="Basic and acidic residues" evidence="1">
    <location>
        <begin position="28"/>
        <end position="42"/>
    </location>
</feature>
<name>A0A9J6E978_RHIMP</name>
<feature type="region of interest" description="Disordered" evidence="1">
    <location>
        <begin position="106"/>
        <end position="307"/>
    </location>
</feature>
<accession>A0A9J6E978</accession>
<evidence type="ECO:0008006" key="4">
    <source>
        <dbReference type="Google" id="ProtNLM"/>
    </source>
</evidence>
<reference evidence="2" key="1">
    <citation type="journal article" date="2020" name="Cell">
        <title>Large-Scale Comparative Analyses of Tick Genomes Elucidate Their Genetic Diversity and Vector Capacities.</title>
        <authorList>
            <consortium name="Tick Genome and Microbiome Consortium (TIGMIC)"/>
            <person name="Jia N."/>
            <person name="Wang J."/>
            <person name="Shi W."/>
            <person name="Du L."/>
            <person name="Sun Y."/>
            <person name="Zhan W."/>
            <person name="Jiang J.F."/>
            <person name="Wang Q."/>
            <person name="Zhang B."/>
            <person name="Ji P."/>
            <person name="Bell-Sakyi L."/>
            <person name="Cui X.M."/>
            <person name="Yuan T.T."/>
            <person name="Jiang B.G."/>
            <person name="Yang W.F."/>
            <person name="Lam T.T."/>
            <person name="Chang Q.C."/>
            <person name="Ding S.J."/>
            <person name="Wang X.J."/>
            <person name="Zhu J.G."/>
            <person name="Ruan X.D."/>
            <person name="Zhao L."/>
            <person name="Wei J.T."/>
            <person name="Ye R.Z."/>
            <person name="Que T.C."/>
            <person name="Du C.H."/>
            <person name="Zhou Y.H."/>
            <person name="Cheng J.X."/>
            <person name="Dai P.F."/>
            <person name="Guo W.B."/>
            <person name="Han X.H."/>
            <person name="Huang E.J."/>
            <person name="Li L.F."/>
            <person name="Wei W."/>
            <person name="Gao Y.C."/>
            <person name="Liu J.Z."/>
            <person name="Shao H.Z."/>
            <person name="Wang X."/>
            <person name="Wang C.C."/>
            <person name="Yang T.C."/>
            <person name="Huo Q.B."/>
            <person name="Li W."/>
            <person name="Chen H.Y."/>
            <person name="Chen S.E."/>
            <person name="Zhou L.G."/>
            <person name="Ni X.B."/>
            <person name="Tian J.H."/>
            <person name="Sheng Y."/>
            <person name="Liu T."/>
            <person name="Pan Y.S."/>
            <person name="Xia L.Y."/>
            <person name="Li J."/>
            <person name="Zhao F."/>
            <person name="Cao W.C."/>
        </authorList>
    </citation>
    <scope>NUCLEOTIDE SEQUENCE</scope>
    <source>
        <strain evidence="2">Rmic-2018</strain>
    </source>
</reference>
<reference evidence="2" key="2">
    <citation type="submission" date="2021-09" db="EMBL/GenBank/DDBJ databases">
        <authorList>
            <person name="Jia N."/>
            <person name="Wang J."/>
            <person name="Shi W."/>
            <person name="Du L."/>
            <person name="Sun Y."/>
            <person name="Zhan W."/>
            <person name="Jiang J."/>
            <person name="Wang Q."/>
            <person name="Zhang B."/>
            <person name="Ji P."/>
            <person name="Sakyi L.B."/>
            <person name="Cui X."/>
            <person name="Yuan T."/>
            <person name="Jiang B."/>
            <person name="Yang W."/>
            <person name="Lam T.T.-Y."/>
            <person name="Chang Q."/>
            <person name="Ding S."/>
            <person name="Wang X."/>
            <person name="Zhu J."/>
            <person name="Ruan X."/>
            <person name="Zhao L."/>
            <person name="Wei J."/>
            <person name="Que T."/>
            <person name="Du C."/>
            <person name="Cheng J."/>
            <person name="Dai P."/>
            <person name="Han X."/>
            <person name="Huang E."/>
            <person name="Gao Y."/>
            <person name="Liu J."/>
            <person name="Shao H."/>
            <person name="Ye R."/>
            <person name="Li L."/>
            <person name="Wei W."/>
            <person name="Wang X."/>
            <person name="Wang C."/>
            <person name="Huo Q."/>
            <person name="Li W."/>
            <person name="Guo W."/>
            <person name="Chen H."/>
            <person name="Chen S."/>
            <person name="Zhou L."/>
            <person name="Zhou L."/>
            <person name="Ni X."/>
            <person name="Tian J."/>
            <person name="Zhou Y."/>
            <person name="Sheng Y."/>
            <person name="Liu T."/>
            <person name="Pan Y."/>
            <person name="Xia L."/>
            <person name="Li J."/>
            <person name="Zhao F."/>
            <person name="Cao W."/>
        </authorList>
    </citation>
    <scope>NUCLEOTIDE SEQUENCE</scope>
    <source>
        <strain evidence="2">Rmic-2018</strain>
        <tissue evidence="2">Larvae</tissue>
    </source>
</reference>
<feature type="compositionally biased region" description="Acidic residues" evidence="1">
    <location>
        <begin position="292"/>
        <end position="301"/>
    </location>
</feature>
<feature type="compositionally biased region" description="Basic and acidic residues" evidence="1">
    <location>
        <begin position="225"/>
        <end position="275"/>
    </location>
</feature>
<dbReference type="EMBL" id="JABSTU010000005">
    <property type="protein sequence ID" value="KAH8030844.1"/>
    <property type="molecule type" value="Genomic_DNA"/>
</dbReference>
<protein>
    <recommendedName>
        <fullName evidence="4">CCHC-type domain-containing protein</fullName>
    </recommendedName>
</protein>
<proteinExistence type="predicted"/>
<evidence type="ECO:0000313" key="3">
    <source>
        <dbReference type="Proteomes" id="UP000821866"/>
    </source>
</evidence>
<dbReference type="Proteomes" id="UP000821866">
    <property type="component" value="Chromosome 3"/>
</dbReference>
<feature type="compositionally biased region" description="Basic and acidic residues" evidence="1">
    <location>
        <begin position="59"/>
        <end position="70"/>
    </location>
</feature>
<comment type="caution">
    <text evidence="2">The sequence shown here is derived from an EMBL/GenBank/DDBJ whole genome shotgun (WGS) entry which is preliminary data.</text>
</comment>
<evidence type="ECO:0000313" key="2">
    <source>
        <dbReference type="EMBL" id="KAH8030844.1"/>
    </source>
</evidence>
<feature type="compositionally biased region" description="Polar residues" evidence="1">
    <location>
        <begin position="191"/>
        <end position="207"/>
    </location>
</feature>
<dbReference type="VEuPathDB" id="VectorBase:LOC119163735"/>
<evidence type="ECO:0000256" key="1">
    <source>
        <dbReference type="SAM" id="MobiDB-lite"/>
    </source>
</evidence>
<sequence>MVHANEDGGTREKQDAKVNSGGTAQLAKTHDVDRGVAKDDVPQKASHGKQAIQGIKQNVDTEKRRPEPTSKADASSAGETKVLEDEAYPKKPVCFMMREIALKRQEASMKEQDTELKDAEKSQSLDLLAKKQKAKEPKAEGSLTEVQDMFYGPRPPTVEEISGKSKNTLTPDKASDIKLSAGNKTALYDQEVSSSTPETAVAGSSKQGNDREIDPNGMSGASTEKAAEVESVRGDDAKSMEKIEPATSRRHDDSSDERSGHSSERSSRAKDDSYRRRSSKRRRTYSSSDGKYEDDDSDVENNNDGVCLSGRGNEGQVFGIPVVFKAISTTRTFWNIRGSQVARELEEIVGDNVVNQKINRAGFLCVNVATAADAVKLLNLRRLGGAEVESVIPSMYLRHEAKIRGVPYHYTNEKLAELFADVGVLSARRQLTVKRMHDGTYEEFPRSSVVLTFKPDATLPKSLELDNEKFIVEEYIEAPLQCFKCLRFGHTSRACVSVSRCKNCGARYCDEECERSTPMCANCFGPHQATYVGCPRRREVAFASLWKRTFDINAL</sequence>
<feature type="region of interest" description="Disordered" evidence="1">
    <location>
        <begin position="1"/>
        <end position="88"/>
    </location>
</feature>
<gene>
    <name evidence="2" type="ORF">HPB51_011888</name>
</gene>